<proteinExistence type="predicted"/>
<name>A0A7J7NSD2_9MAGN</name>
<dbReference type="Pfam" id="PF14111">
    <property type="entry name" value="DUF4283"/>
    <property type="match status" value="1"/>
</dbReference>
<dbReference type="Proteomes" id="UP000541444">
    <property type="component" value="Unassembled WGS sequence"/>
</dbReference>
<dbReference type="AlphaFoldDB" id="A0A7J7NSD2"/>
<dbReference type="InterPro" id="IPR025558">
    <property type="entry name" value="DUF4283"/>
</dbReference>
<reference evidence="3 4" key="1">
    <citation type="journal article" date="2020" name="IScience">
        <title>Genome Sequencing of the Endangered Kingdonia uniflora (Circaeasteraceae, Ranunculales) Reveals Potential Mechanisms of Evolutionary Specialization.</title>
        <authorList>
            <person name="Sun Y."/>
            <person name="Deng T."/>
            <person name="Zhang A."/>
            <person name="Moore M.J."/>
            <person name="Landis J.B."/>
            <person name="Lin N."/>
            <person name="Zhang H."/>
            <person name="Zhang X."/>
            <person name="Huang J."/>
            <person name="Zhang X."/>
            <person name="Sun H."/>
            <person name="Wang H."/>
        </authorList>
    </citation>
    <scope>NUCLEOTIDE SEQUENCE [LARGE SCALE GENOMIC DNA]</scope>
    <source>
        <strain evidence="3">TB1705</strain>
        <tissue evidence="3">Leaf</tissue>
    </source>
</reference>
<evidence type="ECO:0000313" key="4">
    <source>
        <dbReference type="Proteomes" id="UP000541444"/>
    </source>
</evidence>
<sequence>MNDLASSLRKLMQRSPTNTTPIISLTTPAIRSEDNLALYRIQVSIGHPTEEFKEQSGQEHRVVCPWGFMKIPEGNGTNKNATTGEIAEYPSLPGLQQFKEDQVKFEAVQEYARTHWKLFRNCKLIPLGKCFFIIKLDNERDKTHIWGQGSWMVEKMPIHLMPWSPLFSANIHQNTNALIWSTINHDYGYYASVLVDIYLSKSIPNYVFIDLEGKLTNQEILLYRVPKFCNHCKNVGHSIAECKVILRAVHGEPKQVTKPVKNIGTTKSIRNSKVAHSEEGVLSKLEMEKNLQGPPNTHTYFQDNSATDSERPLIGQIDKATEQGEWPAPKERRGRSVSRKTNSSFQFGSIGSTNKYHALSDGEQDTNAQRVDSNKVNK</sequence>
<keyword evidence="4" id="KW-1185">Reference proteome</keyword>
<evidence type="ECO:0000259" key="2">
    <source>
        <dbReference type="Pfam" id="PF14111"/>
    </source>
</evidence>
<gene>
    <name evidence="3" type="ORF">GIB67_034395</name>
</gene>
<evidence type="ECO:0000313" key="3">
    <source>
        <dbReference type="EMBL" id="KAF6170003.1"/>
    </source>
</evidence>
<accession>A0A7J7NSD2</accession>
<dbReference type="EMBL" id="JACGCM010000622">
    <property type="protein sequence ID" value="KAF6170003.1"/>
    <property type="molecule type" value="Genomic_DNA"/>
</dbReference>
<feature type="domain" description="DUF4283" evidence="2">
    <location>
        <begin position="97"/>
        <end position="168"/>
    </location>
</feature>
<protein>
    <recommendedName>
        <fullName evidence="2">DUF4283 domain-containing protein</fullName>
    </recommendedName>
</protein>
<feature type="region of interest" description="Disordered" evidence="1">
    <location>
        <begin position="318"/>
        <end position="378"/>
    </location>
</feature>
<comment type="caution">
    <text evidence="3">The sequence shown here is derived from an EMBL/GenBank/DDBJ whole genome shotgun (WGS) entry which is preliminary data.</text>
</comment>
<dbReference type="PANTHER" id="PTHR31286:SF60">
    <property type="entry name" value="PROTEIN, PUTATIVE-RELATED"/>
    <property type="match status" value="1"/>
</dbReference>
<feature type="compositionally biased region" description="Polar residues" evidence="1">
    <location>
        <begin position="339"/>
        <end position="355"/>
    </location>
</feature>
<organism evidence="3 4">
    <name type="scientific">Kingdonia uniflora</name>
    <dbReference type="NCBI Taxonomy" id="39325"/>
    <lineage>
        <taxon>Eukaryota</taxon>
        <taxon>Viridiplantae</taxon>
        <taxon>Streptophyta</taxon>
        <taxon>Embryophyta</taxon>
        <taxon>Tracheophyta</taxon>
        <taxon>Spermatophyta</taxon>
        <taxon>Magnoliopsida</taxon>
        <taxon>Ranunculales</taxon>
        <taxon>Circaeasteraceae</taxon>
        <taxon>Kingdonia</taxon>
    </lineage>
</organism>
<evidence type="ECO:0000256" key="1">
    <source>
        <dbReference type="SAM" id="MobiDB-lite"/>
    </source>
</evidence>
<dbReference type="PANTHER" id="PTHR31286">
    <property type="entry name" value="GLYCINE-RICH CELL WALL STRUCTURAL PROTEIN 1.8-LIKE"/>
    <property type="match status" value="1"/>
</dbReference>
<dbReference type="InterPro" id="IPR040256">
    <property type="entry name" value="At4g02000-like"/>
</dbReference>